<dbReference type="InterPro" id="IPR035917">
    <property type="entry name" value="YjbQ-like_sf"/>
</dbReference>
<accession>A0A371JKZ0</accession>
<dbReference type="PANTHER" id="PTHR30615:SF8">
    <property type="entry name" value="UPF0047 PROTEIN C4A8.02C"/>
    <property type="match status" value="1"/>
</dbReference>
<dbReference type="Gene3D" id="2.60.120.460">
    <property type="entry name" value="YjbQ-like"/>
    <property type="match status" value="1"/>
</dbReference>
<organism evidence="2 3">
    <name type="scientific">Flagellimonas nanhaiensis</name>
    <dbReference type="NCBI Taxonomy" id="2292706"/>
    <lineage>
        <taxon>Bacteria</taxon>
        <taxon>Pseudomonadati</taxon>
        <taxon>Bacteroidota</taxon>
        <taxon>Flavobacteriia</taxon>
        <taxon>Flavobacteriales</taxon>
        <taxon>Flavobacteriaceae</taxon>
        <taxon>Flagellimonas</taxon>
    </lineage>
</organism>
<evidence type="ECO:0000313" key="3">
    <source>
        <dbReference type="Proteomes" id="UP000261828"/>
    </source>
</evidence>
<comment type="caution">
    <text evidence="2">The sequence shown here is derived from an EMBL/GenBank/DDBJ whole genome shotgun (WGS) entry which is preliminary data.</text>
</comment>
<reference evidence="2 3" key="1">
    <citation type="submission" date="2018-08" db="EMBL/GenBank/DDBJ databases">
        <title>Muricauda nanhaiensis sp. nov., isolated from seawater of the South China Sea.</title>
        <authorList>
            <person name="Dang Y."/>
        </authorList>
    </citation>
    <scope>NUCLEOTIDE SEQUENCE [LARGE SCALE GENOMIC DNA]</scope>
    <source>
        <strain evidence="2 3">SM1704</strain>
    </source>
</reference>
<dbReference type="Proteomes" id="UP000261828">
    <property type="component" value="Unassembled WGS sequence"/>
</dbReference>
<dbReference type="PIRSF" id="PIRSF004681">
    <property type="entry name" value="UCP004681"/>
    <property type="match status" value="1"/>
</dbReference>
<dbReference type="Pfam" id="PF01894">
    <property type="entry name" value="YjbQ"/>
    <property type="match status" value="1"/>
</dbReference>
<comment type="similarity">
    <text evidence="1">Belongs to the UPF0047 family.</text>
</comment>
<name>A0A371JKZ0_9FLAO</name>
<protein>
    <submittedName>
        <fullName evidence="2">YjbQ family protein</fullName>
    </submittedName>
</protein>
<evidence type="ECO:0000313" key="2">
    <source>
        <dbReference type="EMBL" id="RDY57612.1"/>
    </source>
</evidence>
<dbReference type="OrthoDB" id="9801725at2"/>
<dbReference type="RefSeq" id="WP_116185882.1">
    <property type="nucleotide sequence ID" value="NZ_QTJX01000008.1"/>
</dbReference>
<dbReference type="NCBIfam" id="TIGR00149">
    <property type="entry name" value="TIGR00149_YjbQ"/>
    <property type="match status" value="1"/>
</dbReference>
<gene>
    <name evidence="2" type="ORF">DX873_17955</name>
</gene>
<dbReference type="SUPFAM" id="SSF111038">
    <property type="entry name" value="YjbQ-like"/>
    <property type="match status" value="1"/>
</dbReference>
<dbReference type="PANTHER" id="PTHR30615">
    <property type="entry name" value="UNCHARACTERIZED PROTEIN YJBQ-RELATED"/>
    <property type="match status" value="1"/>
</dbReference>
<evidence type="ECO:0000256" key="1">
    <source>
        <dbReference type="ARBA" id="ARBA00005534"/>
    </source>
</evidence>
<dbReference type="EMBL" id="QTJX01000008">
    <property type="protein sequence ID" value="RDY57612.1"/>
    <property type="molecule type" value="Genomic_DNA"/>
</dbReference>
<dbReference type="InterPro" id="IPR001602">
    <property type="entry name" value="UPF0047_YjbQ-like"/>
</dbReference>
<dbReference type="AlphaFoldDB" id="A0A371JKZ0"/>
<proteinExistence type="inferred from homology"/>
<keyword evidence="3" id="KW-1185">Reference proteome</keyword>
<sequence length="141" mass="15956">MDFYQKEVQLRPFPRGFHLVTDLILKAIPEIRKIEVGMLQVFIKHTSASLTINENADPTVRTDFESHMNKMVPENAPYYIHTYEGPDDMPAHIKTSLMGASVQIPITDGRLNLGVWQGIYLGEHRDHASGRKLVLTAYGHG</sequence>